<gene>
    <name evidence="1" type="ORF">NCTC9381_04612</name>
</gene>
<keyword evidence="2" id="KW-1185">Reference proteome</keyword>
<dbReference type="EMBL" id="UGSO01000001">
    <property type="protein sequence ID" value="SUB18648.1"/>
    <property type="molecule type" value="Genomic_DNA"/>
</dbReference>
<evidence type="ECO:0000313" key="2">
    <source>
        <dbReference type="Proteomes" id="UP000254640"/>
    </source>
</evidence>
<evidence type="ECO:0000313" key="1">
    <source>
        <dbReference type="EMBL" id="SUB18648.1"/>
    </source>
</evidence>
<proteinExistence type="predicted"/>
<dbReference type="AlphaFoldDB" id="A0A379AM93"/>
<protein>
    <submittedName>
        <fullName evidence="1">Uncharacterized protein</fullName>
    </submittedName>
</protein>
<sequence>MVRILNNVSAGCTYYCLQLITSQNNNTHKHLNILSLLLQKIPKVLFKTLFIKGSQELSARQPFLGKLNKHIPRLK</sequence>
<accession>A0A379AM93</accession>
<reference evidence="1 2" key="1">
    <citation type="submission" date="2018-06" db="EMBL/GenBank/DDBJ databases">
        <authorList>
            <consortium name="Pathogen Informatics"/>
            <person name="Doyle S."/>
        </authorList>
    </citation>
    <scope>NUCLEOTIDE SEQUENCE [LARGE SCALE GENOMIC DNA]</scope>
    <source>
        <strain evidence="1 2">NCTC9381</strain>
    </source>
</reference>
<name>A0A379AM93_ENTAG</name>
<dbReference type="Proteomes" id="UP000254640">
    <property type="component" value="Unassembled WGS sequence"/>
</dbReference>
<organism evidence="1 2">
    <name type="scientific">Enterobacter agglomerans</name>
    <name type="common">Erwinia herbicola</name>
    <name type="synonym">Pantoea agglomerans</name>
    <dbReference type="NCBI Taxonomy" id="549"/>
    <lineage>
        <taxon>Bacteria</taxon>
        <taxon>Pseudomonadati</taxon>
        <taxon>Pseudomonadota</taxon>
        <taxon>Gammaproteobacteria</taxon>
        <taxon>Enterobacterales</taxon>
        <taxon>Erwiniaceae</taxon>
        <taxon>Pantoea</taxon>
        <taxon>Pantoea agglomerans group</taxon>
    </lineage>
</organism>